<dbReference type="SUPFAM" id="SSF52047">
    <property type="entry name" value="RNI-like"/>
    <property type="match status" value="1"/>
</dbReference>
<dbReference type="STRING" id="6669.E9G3P7"/>
<organism evidence="1 2">
    <name type="scientific">Daphnia pulex</name>
    <name type="common">Water flea</name>
    <dbReference type="NCBI Taxonomy" id="6669"/>
    <lineage>
        <taxon>Eukaryota</taxon>
        <taxon>Metazoa</taxon>
        <taxon>Ecdysozoa</taxon>
        <taxon>Arthropoda</taxon>
        <taxon>Crustacea</taxon>
        <taxon>Branchiopoda</taxon>
        <taxon>Diplostraca</taxon>
        <taxon>Cladocera</taxon>
        <taxon>Anomopoda</taxon>
        <taxon>Daphniidae</taxon>
        <taxon>Daphnia</taxon>
    </lineage>
</organism>
<dbReference type="PhylomeDB" id="E9G3P7"/>
<protein>
    <recommendedName>
        <fullName evidence="3">F-box domain-containing protein</fullName>
    </recommendedName>
</protein>
<proteinExistence type="predicted"/>
<accession>E9G3P7</accession>
<dbReference type="GO" id="GO:0031146">
    <property type="term" value="P:SCF-dependent proteasomal ubiquitin-dependent protein catabolic process"/>
    <property type="evidence" value="ECO:0000318"/>
    <property type="project" value="GO_Central"/>
</dbReference>
<dbReference type="HOGENOM" id="CLU_033667_1_0_1"/>
<dbReference type="OMA" id="CEIMLRY"/>
<dbReference type="EMBL" id="GL732531">
    <property type="protein sequence ID" value="EFX85944.1"/>
    <property type="molecule type" value="Genomic_DNA"/>
</dbReference>
<dbReference type="Gene3D" id="3.80.10.10">
    <property type="entry name" value="Ribonuclease Inhibitor"/>
    <property type="match status" value="2"/>
</dbReference>
<dbReference type="GO" id="GO:0019005">
    <property type="term" value="C:SCF ubiquitin ligase complex"/>
    <property type="evidence" value="ECO:0000318"/>
    <property type="project" value="GO_Central"/>
</dbReference>
<sequence length="523" mass="59488">MPQLIGVKSLSQTCLDFVINNMAVLCEKPTSNIPTTISNQSNHSPFHQLPSKFFEEIISALQTKRCLTQFLGLLVAPQLETLDLRYLSEEDNCIYFKNGRGIPQCRWSSLSNDFLNSVIPMFVKLQVLNISYSAAGDSSLEVIGTYCTDLRELEVIYCKNITDIGVKGLCVSSTTHNLGREGNKLGLHKSLLKLVSYGTEITNAGIQLGLETFRSLKVWDMATVQILAEIHKEDFLNRPSEIPKYSLMNLKIASLRTFEDVVYIPKSFGLVLSLCPFVIDVEINIVPINITDSDFLSLLSLEKLRKLKLVGDYENSSVTFHGGVTPILKAFGNSSLKALSLSYLPDVNIQVIAQLCPNLHSLDLFDNLSYSNKKLNEEWFKIEPQVLKQLEKLNLASDEEPRRSITIPRNHFILLLSGPSLVEIYIASFCSLNDGVLQEVVRVQNFDRLESLEVKRCHNVTEKGIDIFMNAQNPLKKIVLHWCHKLTKKNFEHWEKQAKMNNWQILIDFESDDDEEDYYEDYY</sequence>
<evidence type="ECO:0008006" key="3">
    <source>
        <dbReference type="Google" id="ProtNLM"/>
    </source>
</evidence>
<dbReference type="eggNOG" id="ENOG502S2U8">
    <property type="taxonomic scope" value="Eukaryota"/>
</dbReference>
<dbReference type="InParanoid" id="E9G3P7"/>
<dbReference type="PANTHER" id="PTHR13318">
    <property type="entry name" value="PARTNER OF PAIRED, ISOFORM B-RELATED"/>
    <property type="match status" value="1"/>
</dbReference>
<reference evidence="1 2" key="1">
    <citation type="journal article" date="2011" name="Science">
        <title>The ecoresponsive genome of Daphnia pulex.</title>
        <authorList>
            <person name="Colbourne J.K."/>
            <person name="Pfrender M.E."/>
            <person name="Gilbert D."/>
            <person name="Thomas W.K."/>
            <person name="Tucker A."/>
            <person name="Oakley T.H."/>
            <person name="Tokishita S."/>
            <person name="Aerts A."/>
            <person name="Arnold G.J."/>
            <person name="Basu M.K."/>
            <person name="Bauer D.J."/>
            <person name="Caceres C.E."/>
            <person name="Carmel L."/>
            <person name="Casola C."/>
            <person name="Choi J.H."/>
            <person name="Detter J.C."/>
            <person name="Dong Q."/>
            <person name="Dusheyko S."/>
            <person name="Eads B.D."/>
            <person name="Frohlich T."/>
            <person name="Geiler-Samerotte K.A."/>
            <person name="Gerlach D."/>
            <person name="Hatcher P."/>
            <person name="Jogdeo S."/>
            <person name="Krijgsveld J."/>
            <person name="Kriventseva E.V."/>
            <person name="Kultz D."/>
            <person name="Laforsch C."/>
            <person name="Lindquist E."/>
            <person name="Lopez J."/>
            <person name="Manak J.R."/>
            <person name="Muller J."/>
            <person name="Pangilinan J."/>
            <person name="Patwardhan R.P."/>
            <person name="Pitluck S."/>
            <person name="Pritham E.J."/>
            <person name="Rechtsteiner A."/>
            <person name="Rho M."/>
            <person name="Rogozin I.B."/>
            <person name="Sakarya O."/>
            <person name="Salamov A."/>
            <person name="Schaack S."/>
            <person name="Shapiro H."/>
            <person name="Shiga Y."/>
            <person name="Skalitzky C."/>
            <person name="Smith Z."/>
            <person name="Souvorov A."/>
            <person name="Sung W."/>
            <person name="Tang Z."/>
            <person name="Tsuchiya D."/>
            <person name="Tu H."/>
            <person name="Vos H."/>
            <person name="Wang M."/>
            <person name="Wolf Y.I."/>
            <person name="Yamagata H."/>
            <person name="Yamada T."/>
            <person name="Ye Y."/>
            <person name="Shaw J.R."/>
            <person name="Andrews J."/>
            <person name="Crease T.J."/>
            <person name="Tang H."/>
            <person name="Lucas S.M."/>
            <person name="Robertson H.M."/>
            <person name="Bork P."/>
            <person name="Koonin E.V."/>
            <person name="Zdobnov E.M."/>
            <person name="Grigoriev I.V."/>
            <person name="Lynch M."/>
            <person name="Boore J.L."/>
        </authorList>
    </citation>
    <scope>NUCLEOTIDE SEQUENCE [LARGE SCALE GENOMIC DNA]</scope>
</reference>
<name>E9G3P7_DAPPU</name>
<dbReference type="FunFam" id="3.80.10.10:FF:002018">
    <property type="entry name" value="Uncharacterized protein"/>
    <property type="match status" value="1"/>
</dbReference>
<dbReference type="OrthoDB" id="6422937at2759"/>
<dbReference type="InterPro" id="IPR006553">
    <property type="entry name" value="Leu-rich_rpt_Cys-con_subtyp"/>
</dbReference>
<dbReference type="PANTHER" id="PTHR13318:SF247">
    <property type="entry name" value="GH16156P"/>
    <property type="match status" value="1"/>
</dbReference>
<evidence type="ECO:0000313" key="1">
    <source>
        <dbReference type="EMBL" id="EFX85944.1"/>
    </source>
</evidence>
<evidence type="ECO:0000313" key="2">
    <source>
        <dbReference type="Proteomes" id="UP000000305"/>
    </source>
</evidence>
<dbReference type="KEGG" id="dpx:DAPPUDRAFT_309088"/>
<gene>
    <name evidence="1" type="ORF">DAPPUDRAFT_309088</name>
</gene>
<dbReference type="SMART" id="SM00367">
    <property type="entry name" value="LRR_CC"/>
    <property type="match status" value="2"/>
</dbReference>
<keyword evidence="2" id="KW-1185">Reference proteome</keyword>
<dbReference type="Proteomes" id="UP000000305">
    <property type="component" value="Unassembled WGS sequence"/>
</dbReference>
<dbReference type="InterPro" id="IPR032675">
    <property type="entry name" value="LRR_dom_sf"/>
</dbReference>
<dbReference type="AlphaFoldDB" id="E9G3P7"/>